<reference evidence="10" key="2">
    <citation type="submission" date="2021-04" db="EMBL/GenBank/DDBJ databases">
        <authorList>
            <person name="Gilroy R."/>
        </authorList>
    </citation>
    <scope>NUCLEOTIDE SEQUENCE</scope>
    <source>
        <strain evidence="10">ChiHjej13B12-4958</strain>
    </source>
</reference>
<dbReference type="Pfam" id="PF00698">
    <property type="entry name" value="Acyl_transf_1"/>
    <property type="match status" value="1"/>
</dbReference>
<evidence type="ECO:0000256" key="4">
    <source>
        <dbReference type="ARBA" id="ARBA00022679"/>
    </source>
</evidence>
<dbReference type="Gene3D" id="3.30.70.2430">
    <property type="match status" value="1"/>
</dbReference>
<dbReference type="InterPro" id="IPR029069">
    <property type="entry name" value="HotDog_dom_sf"/>
</dbReference>
<dbReference type="Pfam" id="PF00109">
    <property type="entry name" value="ketoacyl-synt"/>
    <property type="match status" value="1"/>
</dbReference>
<feature type="region of interest" description="Disordered" evidence="8">
    <location>
        <begin position="1763"/>
        <end position="1801"/>
    </location>
</feature>
<dbReference type="Pfam" id="PF01575">
    <property type="entry name" value="MaoC_dehydratas"/>
    <property type="match status" value="1"/>
</dbReference>
<dbReference type="CDD" id="cd00828">
    <property type="entry name" value="elong_cond_enzymes"/>
    <property type="match status" value="1"/>
</dbReference>
<dbReference type="Gene3D" id="3.90.25.70">
    <property type="match status" value="1"/>
</dbReference>
<evidence type="ECO:0000256" key="1">
    <source>
        <dbReference type="ARBA" id="ARBA00005254"/>
    </source>
</evidence>
<dbReference type="InterPro" id="IPR002539">
    <property type="entry name" value="MaoC-like_dom"/>
</dbReference>
<dbReference type="PROSITE" id="PS52004">
    <property type="entry name" value="KS3_2"/>
    <property type="match status" value="1"/>
</dbReference>
<dbReference type="SUPFAM" id="SSF54637">
    <property type="entry name" value="Thioesterase/thiol ester dehydrase-isomerase"/>
    <property type="match status" value="1"/>
</dbReference>
<dbReference type="GO" id="GO:0006633">
    <property type="term" value="P:fatty acid biosynthetic process"/>
    <property type="evidence" value="ECO:0007669"/>
    <property type="project" value="InterPro"/>
</dbReference>
<dbReference type="PANTHER" id="PTHR10982">
    <property type="entry name" value="MALONYL COA-ACYL CARRIER PROTEIN TRANSACYLASE"/>
    <property type="match status" value="1"/>
</dbReference>
<evidence type="ECO:0000256" key="8">
    <source>
        <dbReference type="SAM" id="MobiDB-lite"/>
    </source>
</evidence>
<dbReference type="InterPro" id="IPR036291">
    <property type="entry name" value="NAD(P)-bd_dom_sf"/>
</dbReference>
<dbReference type="Gene3D" id="3.10.129.10">
    <property type="entry name" value="Hotdog Thioesterase"/>
    <property type="match status" value="1"/>
</dbReference>
<gene>
    <name evidence="10" type="ORF">H9751_00585</name>
</gene>
<dbReference type="Gene3D" id="1.20.930.70">
    <property type="match status" value="1"/>
</dbReference>
<keyword evidence="2" id="KW-0596">Phosphopantetheine</keyword>
<dbReference type="InterPro" id="IPR001227">
    <property type="entry name" value="Ac_transferase_dom_sf"/>
</dbReference>
<keyword evidence="3" id="KW-0597">Phosphoprotein</keyword>
<dbReference type="GO" id="GO:0004312">
    <property type="term" value="F:fatty acid synthase activity"/>
    <property type="evidence" value="ECO:0007669"/>
    <property type="project" value="InterPro"/>
</dbReference>
<evidence type="ECO:0000256" key="3">
    <source>
        <dbReference type="ARBA" id="ARBA00022553"/>
    </source>
</evidence>
<dbReference type="InterPro" id="IPR013565">
    <property type="entry name" value="Fas1/AflB-like_central"/>
</dbReference>
<dbReference type="InterPro" id="IPR055118">
    <property type="entry name" value="FAS-like_AT_central"/>
</dbReference>
<dbReference type="PRINTS" id="PR01483">
    <property type="entry name" value="FASYNTHASE"/>
</dbReference>
<dbReference type="Gene3D" id="3.20.20.70">
    <property type="entry name" value="Aldolase class I"/>
    <property type="match status" value="1"/>
</dbReference>
<dbReference type="PROSITE" id="PS00606">
    <property type="entry name" value="KS3_1"/>
    <property type="match status" value="1"/>
</dbReference>
<dbReference type="GO" id="GO:0004318">
    <property type="term" value="F:enoyl-[acyl-carrier-protein] reductase (NADH) activity"/>
    <property type="evidence" value="ECO:0007669"/>
    <property type="project" value="InterPro"/>
</dbReference>
<dbReference type="Gene3D" id="3.40.47.10">
    <property type="match status" value="1"/>
</dbReference>
<sequence length="3144" mass="329123">MTDSHSSFLARLAGDDNEGIALLFGGQATPWRAAAAQVAEDPTLAAELRDLISASDALLAPVAASVTAASAGPVTLERLADTAATGPVSAALSVPGITAVQFAQVSALRSAGFDAAAAVAAGRAVALGHSQGALGAALVSNGADSAARIFTTARLIGAAAARVTRAQGFAVDETTPMLSVRGLQRDHLDALIAETGVNVEVAIRNGHRRFILSGTPEDLGVVEQTVLQLGEKDAAELAAKTRGGAPLAPATEYLEVTVPFHHTSMEPAVAQTVAWAEACGLNTDGAAEKLARAVLTDHVDWVDQITEARATGATWFLDLGPGEVVSRLSADLIEGSGAGIVSLGSLEQIDELAAPGSNDPGPARTVDWSSFAPRLLDLPTGPSVETKFSRLTGRSPVLLAGMTPTTVDPEIVAAAANAGYWAEMAGGGQVTAEVFDANLTKLKGLLDPGRAVQFNAMFMDRYLWNLHFGGQRVVSKARESGAPLDGVVISAGIPEPDEAPEVIGALRDSGFSYIALKPGTVNQIRSGLAIARQIQDTGASIILQVEDGHAGGHHSWENLDDLLTATYAEIRRQPNVVLTVGGGIGAPERAADYLSGDWSVALGLPSMPVDGVLVGTAAMTAKEAKTTDEIKQLLVDTPGVADASGVAHTAPNGGWIAPGESAGGATSGLSHLRADIHEIDNSAAKCMRLIQEVGGSLEAVNARRDEIIEAMNKTAKPYFGELEQMTYAQVVRRFAELSFPWADPSWLKRFQELLQRVEARLAVAEHGPVETLFPTVDSAEDPEAAVATLVGAYPSAEVDTLTPLDAAWFIALCRKYPKPMGFVPAIDEDLLAWWGKDCLWQAQDDRYTADQVRIIPGPVSVSGITTVNEPVADLLGRFEAACRDRVASSSSASDGKATGRHAIQEWSDSNAASTPTKAVARLADATDITAYLQAVPYISWTGHLMDNPAHVIDADSYELVVTNDGSDGNPVTVTVDLHLDTLWDNTAAGSGDSQVHAVRRLPVPLILDDSISTGALPVVDESRLPDTMYGLLAGTAGVGNVSVTGDDITGMPTKIEGSETDADGAAPFGRFSYTYTLTDTLGAEHAAVTGDGLGDLASAGGGAHRATIVPDALLGTCWPAIYAALGSAMVNDYPVIEGLLNAVHLDHSAALEVPAEDIATGEITITSWAAGIQESSSGRVVTVHHEMHDADGVYLGVQTERFAIRGRAFGTTPPAEPAIAGGIAAASNGGITDTPRSTLLRTHVHAPHEMTPFAWVSGDFNPIHTSHVAARVAGLQAPLVHGMWLSATAQHAASAAGSGHQILGWTYRMFGLVQLDDLVDIQVERVGRVAGGGLLLEVTCRVNDELVSQGTAVTAAPTTAYVYPGQGIQAKGMGLDERAASKATAAVWERADAHTRAALDFSILTVVRDNPTSLTANGVTYHHPDGVLYLTQFTQVALATLALAQTARLREADALVADAYYAGHSLGEYTALSAYAGTIELETVLEVVFHRGSTMHHLIPRDEQGRSDYRMGALRPNQFGVDDEHVVEYVNSIAEASGEFLEIVNFNLAGEQYSVAGTVAGLAALEKDAKKRTAEAGGKGSFMMVPGIDVPFHSRVLHPGVPDFREKLDGLLPARINYEILVGRYIPNLVARPFELTPEFVESILEIVPSEPAQSLLDRWDDRTNDEAGRAEVARTLFIELLCWQFASPVRWIETQDLLLATDRLDVEELIEVGLGASPTLANLATKTLKLPRFTGADVAVRNVQRDEKLVYHTDVQTIEAPVVESTGSAAPEAGSVPTGDAAASAHPDASAPSSSVPEPVVTPINEVSAAPAAVAPAGSVERPADLPYKASDAIKTLLAYANKLRPEQIGGADTTGTLTNGVSSRLNQLLMDISAELGLSSVEGAAEADVTTLSATVDAAAHNYAAFGPVLGEAVKDRLRKLFGAAGAKASAIADRVTGTWELGPGWVDHATAQILLGSRDGASARGGDLSTLPTAATSMNDVNAIIDEAVTQAGAAHGIPVAKPAAGGSGGGAVDSAALDALASEVTGEEGVLASLARHLLHDLNLDVPESAVLSDPEAEETAAILQSVSEELGPNWPKLVTPTFDARRAVLVDDRWATAREDIARLAAGDEVAETASFRGTGETVAKHAEFQAGRADAAGDTSLAERFRSIAADARSTETGTFAGQVAVVTGVTPASIAGGVVGDLLAQGATVVMTASRISPSRLAYVKQLYRERAAAEAKIWLVPANLSSYRDIDALVDWIGNEQTETVGSDQKLIKPALVPDLFLPFAAPSVSGTVEDAGGNAETQARLLLWSVERSFTALSRIGHEANLAHRLHVVLPGSPNRGTFGGDGAYGETKAAFDAICNKWSNEPWGERVTIAHPRIGWVAGTGLMGGNDPLVDAAVEAGVRVWTPADISGELVRLCSSEIRAAAAVGPVDADLTGGLDKINLTELREQAIADGAFEQVAASDAADGAGAAAAPVTVNALPSPVRAVQPTGADFGAAAGAAADAANAGWGEVTQDLDDMIVVVGLGEISAWGSGRTRFEAEYGIQADGSVDLTAAGVLELAWMTGLLTWKDTPVAGWYDAKGEIVPEEEIFTRYRDEVAARAGVRTFVDDVALEDLTTPQEVEIFLDREITFAVDSAEDAASFVDSDPTFTRANLNEETGEWSVTRLPGARTRVPRRATLARKVGGQFPTDFDPARWGVPASMIEAVDRIAIWNLVTAVDAYLSAGFTPAEILQAVHPSDIAMTQGTGFGGMTSMRKLFVDRFLEEDIPSDILQETLPNVVAAHTMQSYVGGYGSMIHPVGACATAAVSVEEGVDKIKLHKADFVVAGATDDINVESISGFASMNATADSDAMAAKGLNERFYSRANDRRRGGFVEAQGGGTILLARGSVAARLGLPVQSVVGYASSFADGAHTSIPAPGQGALAAGRGGVDSRLSRDLATLGVSADDIAVVSKHDTSTNANDPNESRLHTRLAQAMGRTEGNPMYVVSQKTLTGHAKGGAAVFQTAGLGDMFRTSRIPANRSLDCVDPEMASAPNLVWLREPLQLNRTVKAGLLTSLGFGHVSALLALVHPEAFRVAVENQLGAEAAQAWVARASDRLRAGVRRREAGMLGHRALFEEIEHRRFADDVDIDVAEPDMLLNPDARAGEDGLLR</sequence>
<dbReference type="InterPro" id="IPR050830">
    <property type="entry name" value="Fungal_FAS"/>
</dbReference>
<comment type="caution">
    <text evidence="10">The sequence shown here is derived from an EMBL/GenBank/DDBJ whole genome shotgun (WGS) entry which is preliminary data.</text>
</comment>
<evidence type="ECO:0000313" key="11">
    <source>
        <dbReference type="Proteomes" id="UP000823858"/>
    </source>
</evidence>
<dbReference type="GO" id="GO:0016787">
    <property type="term" value="F:hydrolase activity"/>
    <property type="evidence" value="ECO:0007669"/>
    <property type="project" value="UniProtKB-KW"/>
</dbReference>
<feature type="compositionally biased region" description="Low complexity" evidence="8">
    <location>
        <begin position="1782"/>
        <end position="1801"/>
    </location>
</feature>
<dbReference type="GO" id="GO:0004315">
    <property type="term" value="F:3-oxoacyl-[acyl-carrier-protein] synthase activity"/>
    <property type="evidence" value="ECO:0007669"/>
    <property type="project" value="InterPro"/>
</dbReference>
<evidence type="ECO:0000256" key="5">
    <source>
        <dbReference type="ARBA" id="ARBA00022801"/>
    </source>
</evidence>
<evidence type="ECO:0000256" key="7">
    <source>
        <dbReference type="ARBA" id="ARBA00023002"/>
    </source>
</evidence>
<keyword evidence="7" id="KW-0560">Oxidoreductase</keyword>
<dbReference type="PANTHER" id="PTHR10982:SF21">
    <property type="entry name" value="FATTY ACID SYNTHASE SUBUNIT BETA"/>
    <property type="match status" value="1"/>
</dbReference>
<dbReference type="InterPro" id="IPR018201">
    <property type="entry name" value="Ketoacyl_synth_AS"/>
</dbReference>
<dbReference type="SUPFAM" id="SSF52151">
    <property type="entry name" value="FabD/lysophospholipase-like"/>
    <property type="match status" value="2"/>
</dbReference>
<keyword evidence="6" id="KW-0521">NADP</keyword>
<evidence type="ECO:0000313" key="10">
    <source>
        <dbReference type="EMBL" id="HJC84052.1"/>
    </source>
</evidence>
<reference evidence="10" key="1">
    <citation type="journal article" date="2021" name="PeerJ">
        <title>Extensive microbial diversity within the chicken gut microbiome revealed by metagenomics and culture.</title>
        <authorList>
            <person name="Gilroy R."/>
            <person name="Ravi A."/>
            <person name="Getino M."/>
            <person name="Pursley I."/>
            <person name="Horton D.L."/>
            <person name="Alikhan N.F."/>
            <person name="Baker D."/>
            <person name="Gharbi K."/>
            <person name="Hall N."/>
            <person name="Watson M."/>
            <person name="Adriaenssens E.M."/>
            <person name="Foster-Nyarko E."/>
            <person name="Jarju S."/>
            <person name="Secka A."/>
            <person name="Antonio M."/>
            <person name="Oren A."/>
            <person name="Chaudhuri R.R."/>
            <person name="La Ragione R."/>
            <person name="Hildebrand F."/>
            <person name="Pallen M.J."/>
        </authorList>
    </citation>
    <scope>NUCLEOTIDE SEQUENCE</scope>
    <source>
        <strain evidence="10">ChiHjej13B12-4958</strain>
    </source>
</reference>
<dbReference type="InterPro" id="IPR016039">
    <property type="entry name" value="Thiolase-like"/>
</dbReference>
<protein>
    <submittedName>
        <fullName evidence="10">DUF1729 domain-containing protein</fullName>
    </submittedName>
</protein>
<dbReference type="InterPro" id="IPR014030">
    <property type="entry name" value="Ketoacyl_synth_N"/>
</dbReference>
<dbReference type="SUPFAM" id="SSF51735">
    <property type="entry name" value="NAD(P)-binding Rossmann-fold domains"/>
    <property type="match status" value="1"/>
</dbReference>
<proteinExistence type="inferred from homology"/>
<accession>A0A9D2QDJ2</accession>
<organism evidence="10 11">
    <name type="scientific">Candidatus Corynebacterium faecigallinarum</name>
    <dbReference type="NCBI Taxonomy" id="2838528"/>
    <lineage>
        <taxon>Bacteria</taxon>
        <taxon>Bacillati</taxon>
        <taxon>Actinomycetota</taxon>
        <taxon>Actinomycetes</taxon>
        <taxon>Mycobacteriales</taxon>
        <taxon>Corynebacteriaceae</taxon>
        <taxon>Corynebacterium</taxon>
    </lineage>
</organism>
<feature type="region of interest" description="Disordered" evidence="8">
    <location>
        <begin position="889"/>
        <end position="910"/>
    </location>
</feature>
<dbReference type="EMBL" id="DWVP01000001">
    <property type="protein sequence ID" value="HJC84052.1"/>
    <property type="molecule type" value="Genomic_DNA"/>
</dbReference>
<dbReference type="Pfam" id="PF18094">
    <property type="entry name" value="DNA_pol_B_N"/>
    <property type="match status" value="1"/>
</dbReference>
<dbReference type="InterPro" id="IPR014031">
    <property type="entry name" value="Ketoacyl_synth_C"/>
</dbReference>
<dbReference type="SMART" id="SM00827">
    <property type="entry name" value="PKS_AT"/>
    <property type="match status" value="1"/>
</dbReference>
<dbReference type="Pfam" id="PF02801">
    <property type="entry name" value="Ketoacyl-synt_C"/>
    <property type="match status" value="1"/>
</dbReference>
<keyword evidence="5" id="KW-0378">Hydrolase</keyword>
<dbReference type="InterPro" id="IPR020841">
    <property type="entry name" value="PKS_Beta-ketoAc_synthase_dom"/>
</dbReference>
<dbReference type="Proteomes" id="UP000823858">
    <property type="component" value="Unassembled WGS sequence"/>
</dbReference>
<dbReference type="InterPro" id="IPR016035">
    <property type="entry name" value="Acyl_Trfase/lysoPLipase"/>
</dbReference>
<dbReference type="InterPro" id="IPR013785">
    <property type="entry name" value="Aldolase_TIM"/>
</dbReference>
<feature type="domain" description="Ketosynthase family 3 (KS3)" evidence="9">
    <location>
        <begin position="2620"/>
        <end position="3062"/>
    </location>
</feature>
<evidence type="ECO:0000259" key="9">
    <source>
        <dbReference type="PROSITE" id="PS52004"/>
    </source>
</evidence>
<dbReference type="SUPFAM" id="SSF51412">
    <property type="entry name" value="Inosine monophosphate dehydrogenase (IMPDH)"/>
    <property type="match status" value="1"/>
</dbReference>
<dbReference type="Gene3D" id="3.40.50.720">
    <property type="entry name" value="NAD(P)-binding Rossmann-like Domain"/>
    <property type="match status" value="1"/>
</dbReference>
<dbReference type="InterPro" id="IPR047224">
    <property type="entry name" value="FAS_alpha_su_C"/>
</dbReference>
<dbReference type="Pfam" id="PF08354">
    <property type="entry name" value="Fas1-AflB-like_hel"/>
    <property type="match status" value="1"/>
</dbReference>
<dbReference type="InterPro" id="IPR003965">
    <property type="entry name" value="Fatty_acid_synthase"/>
</dbReference>
<dbReference type="SUPFAM" id="SSF53901">
    <property type="entry name" value="Thiolase-like"/>
    <property type="match status" value="2"/>
</dbReference>
<dbReference type="FunFam" id="3.40.366.10:FF:000009">
    <property type="entry name" value="Fatty acid synthase Fas"/>
    <property type="match status" value="1"/>
</dbReference>
<dbReference type="InterPro" id="IPR014043">
    <property type="entry name" value="Acyl_transferase_dom"/>
</dbReference>
<name>A0A9D2QDJ2_9CORY</name>
<dbReference type="GO" id="GO:0005835">
    <property type="term" value="C:fatty acid synthase complex"/>
    <property type="evidence" value="ECO:0007669"/>
    <property type="project" value="InterPro"/>
</dbReference>
<dbReference type="Pfam" id="PF22690">
    <property type="entry name" value="FAS_AT_central"/>
    <property type="match status" value="1"/>
</dbReference>
<dbReference type="Gene3D" id="3.40.366.10">
    <property type="entry name" value="Malonyl-Coenzyme A Acyl Carrier Protein, domain 2"/>
    <property type="match status" value="3"/>
</dbReference>
<evidence type="ECO:0000256" key="2">
    <source>
        <dbReference type="ARBA" id="ARBA00022450"/>
    </source>
</evidence>
<comment type="similarity">
    <text evidence="1">Belongs to the enoyl-CoA hydratase/isomerase family.</text>
</comment>
<evidence type="ECO:0000256" key="6">
    <source>
        <dbReference type="ARBA" id="ARBA00022857"/>
    </source>
</evidence>
<keyword evidence="4" id="KW-0808">Transferase</keyword>